<evidence type="ECO:0000313" key="8">
    <source>
        <dbReference type="Proteomes" id="UP000001307"/>
    </source>
</evidence>
<dbReference type="GO" id="GO:0006979">
    <property type="term" value="P:response to oxidative stress"/>
    <property type="evidence" value="ECO:0007669"/>
    <property type="project" value="InterPro"/>
</dbReference>
<dbReference type="CDD" id="cd09823">
    <property type="entry name" value="peroxinectin_like"/>
    <property type="match status" value="1"/>
</dbReference>
<dbReference type="AlphaFoldDB" id="E4XGX8"/>
<keyword evidence="3" id="KW-0325">Glycoprotein</keyword>
<dbReference type="InterPro" id="IPR037120">
    <property type="entry name" value="Haem_peroxidase_sf_animal"/>
</dbReference>
<comment type="subcellular location">
    <subcellularLocation>
        <location evidence="1">Secreted</location>
    </subcellularLocation>
</comment>
<dbReference type="InterPro" id="IPR010255">
    <property type="entry name" value="Haem_peroxidase_sf"/>
</dbReference>
<dbReference type="EMBL" id="FN653049">
    <property type="protein sequence ID" value="CBY09926.1"/>
    <property type="molecule type" value="Genomic_DNA"/>
</dbReference>
<dbReference type="InParanoid" id="E4XGX8"/>
<sequence>MKLLPALLSSTLGFETETPMEAIQAAHSRVRNGFVLPEMEEINFANERLLAETFSPSNRNLNVQDAVERSNNITMGFFRQGSCDTSFPSLDGSCNAPNDEGRSMQPYKRLVPADYCDGRQSPRCSSRGRPLPSERQVMIRMRGTNGAPTRNPVASYAFTAWGQFLTHDIIQTPDVGGASCACNGSNSNCKVIEVNRQTDPILTFPCMFIKRSSGKVGAQGGEPVREQVNQLSSFIDGTVVYGFTNKHKNLLLDADGMHLKMRNSPNGPILPGVNQFNDDQIKKDFGTANVFNDKGHTPQVAGDTRVMENPILMSFHTMFARLHNRVVDDLVKENPKWAKERVFNEARLFVGAILKQITYSEYLPILLGRNAINLFPAVRMSKADKRPARTRFMKELDEEEIMQRNTGFMPPAQDDPSIRQEFIVAGFRVGHSTVPEQLVSANSNLQAQDRRDLKDNYFDPDMSIEHGPGGCIRGAMAGDSNRVSGSYAQATMSHLFKPNNFQHGTDLGSINIARGREHGVGSYESVKRFCMQHESYRRLYNGNNPAMINGWNNIVRLYDDPEDVDLYAGILNEQKMPGAEVGPTAGCIILDQFIALKRGDRFWHENAGVFTDKQLTEIKSTTLAKVICETMEGMQRTNKNVFLRANIRFQGVTNNIMSCGNVGTLDFSSWRAGDTQGPNETPDPETSTSAPSTETVDRVEFGCKLTKGRRNGLIECGRAGDWTDATLDDLAEHIKNRGGIPIQGKRAQIVNLATKAVRRMSIQGNSKVTNPDKLKNVISKFGNLLELDVSKTGLTSFTKDTISENNLLGNVNLEGTEINSVDMDLFMALGTNLARGNKFVMFAHED</sequence>
<dbReference type="GO" id="GO:0046872">
    <property type="term" value="F:metal ion binding"/>
    <property type="evidence" value="ECO:0007669"/>
    <property type="project" value="UniProtKB-KW"/>
</dbReference>
<protein>
    <submittedName>
        <fullName evidence="7">Oikosin 21a</fullName>
    </submittedName>
</protein>
<evidence type="ECO:0000256" key="2">
    <source>
        <dbReference type="ARBA" id="ARBA00022525"/>
    </source>
</evidence>
<evidence type="ECO:0000256" key="5">
    <source>
        <dbReference type="SAM" id="MobiDB-lite"/>
    </source>
</evidence>
<dbReference type="PANTHER" id="PTHR11475:SF4">
    <property type="entry name" value="CHORION PEROXIDASE"/>
    <property type="match status" value="1"/>
</dbReference>
<keyword evidence="4" id="KW-0349">Heme</keyword>
<dbReference type="Pfam" id="PF03098">
    <property type="entry name" value="An_peroxidase"/>
    <property type="match status" value="1"/>
</dbReference>
<evidence type="ECO:0000256" key="4">
    <source>
        <dbReference type="PIRSR" id="PIRSR619791-2"/>
    </source>
</evidence>
<dbReference type="EMBL" id="HE774610">
    <property type="protein sequence ID" value="CCG47853.1"/>
    <property type="molecule type" value="Genomic_DNA"/>
</dbReference>
<dbReference type="GO" id="GO:0020037">
    <property type="term" value="F:heme binding"/>
    <property type="evidence" value="ECO:0007669"/>
    <property type="project" value="InterPro"/>
</dbReference>
<reference evidence="6" key="1">
    <citation type="journal article" date="2010" name="Science">
        <title>Plasticity of animal genome architecture unmasked by rapid evolution of a pelagic tunicate.</title>
        <authorList>
            <person name="Denoeud F."/>
            <person name="Henriet S."/>
            <person name="Mungpakdee S."/>
            <person name="Aury J.M."/>
            <person name="Da Silva C."/>
            <person name="Brinkmann H."/>
            <person name="Mikhaleva J."/>
            <person name="Olsen L.C."/>
            <person name="Jubin C."/>
            <person name="Canestro C."/>
            <person name="Bouquet J.M."/>
            <person name="Danks G."/>
            <person name="Poulain J."/>
            <person name="Campsteijn C."/>
            <person name="Adamski M."/>
            <person name="Cross I."/>
            <person name="Yadetie F."/>
            <person name="Muffato M."/>
            <person name="Louis A."/>
            <person name="Butcher S."/>
            <person name="Tsagkogeorga G."/>
            <person name="Konrad A."/>
            <person name="Singh S."/>
            <person name="Jensen M.F."/>
            <person name="Cong E.H."/>
            <person name="Eikeseth-Otteraa H."/>
            <person name="Noel B."/>
            <person name="Anthouard V."/>
            <person name="Porcel B.M."/>
            <person name="Kachouri-Lafond R."/>
            <person name="Nishino A."/>
            <person name="Ugolini M."/>
            <person name="Chourrout P."/>
            <person name="Nishida H."/>
            <person name="Aasland R."/>
            <person name="Huzurbazar S."/>
            <person name="Westhof E."/>
            <person name="Delsuc F."/>
            <person name="Lehrach H."/>
            <person name="Reinhardt R."/>
            <person name="Weissenbach J."/>
            <person name="Roy S.W."/>
            <person name="Artiguenave F."/>
            <person name="Postlethwait J.H."/>
            <person name="Manak J.R."/>
            <person name="Thompson E.M."/>
            <person name="Jaillon O."/>
            <person name="Du Pasquier L."/>
            <person name="Boudinot P."/>
            <person name="Liberles D.A."/>
            <person name="Volff J.N."/>
            <person name="Philippe H."/>
            <person name="Lenhard B."/>
            <person name="Roest Crollius H."/>
            <person name="Wincker P."/>
            <person name="Chourrout D."/>
        </authorList>
    </citation>
    <scope>NUCLEOTIDE SEQUENCE [LARGE SCALE GENOMIC DNA]</scope>
</reference>
<evidence type="ECO:0000256" key="1">
    <source>
        <dbReference type="ARBA" id="ARBA00004613"/>
    </source>
</evidence>
<dbReference type="OrthoDB" id="823504at2759"/>
<dbReference type="Proteomes" id="UP000001307">
    <property type="component" value="Unassembled WGS sequence"/>
</dbReference>
<keyword evidence="8" id="KW-1185">Reference proteome</keyword>
<keyword evidence="4" id="KW-0408">Iron</keyword>
<reference evidence="7" key="2">
    <citation type="submission" date="2012-03" db="EMBL/GenBank/DDBJ databases">
        <title>The evolving proteome of a complex extracellular matrix, the Oikopleura house.</title>
        <authorList>
            <person name="Hosp J."/>
            <person name="Sagane Y."/>
            <person name="Danks G."/>
            <person name="Thompson E.M."/>
        </authorList>
    </citation>
    <scope>NUCLEOTIDE SEQUENCE</scope>
</reference>
<proteinExistence type="predicted"/>
<evidence type="ECO:0000256" key="3">
    <source>
        <dbReference type="ARBA" id="ARBA00023180"/>
    </source>
</evidence>
<dbReference type="PRINTS" id="PR00457">
    <property type="entry name" value="ANPEROXIDASE"/>
</dbReference>
<dbReference type="SUPFAM" id="SSF48113">
    <property type="entry name" value="Heme-dependent peroxidases"/>
    <property type="match status" value="1"/>
</dbReference>
<evidence type="ECO:0000313" key="6">
    <source>
        <dbReference type="EMBL" id="CBY09926.1"/>
    </source>
</evidence>
<dbReference type="PANTHER" id="PTHR11475">
    <property type="entry name" value="OXIDASE/PEROXIDASE"/>
    <property type="match status" value="1"/>
</dbReference>
<evidence type="ECO:0000313" key="7">
    <source>
        <dbReference type="EMBL" id="CCG47853.1"/>
    </source>
</evidence>
<dbReference type="Gene3D" id="1.10.640.10">
    <property type="entry name" value="Haem peroxidase domain superfamily, animal type"/>
    <property type="match status" value="1"/>
</dbReference>
<dbReference type="GO" id="GO:0004601">
    <property type="term" value="F:peroxidase activity"/>
    <property type="evidence" value="ECO:0007669"/>
    <property type="project" value="InterPro"/>
</dbReference>
<dbReference type="InterPro" id="IPR019791">
    <property type="entry name" value="Haem_peroxidase_animal"/>
</dbReference>
<dbReference type="PROSITE" id="PS50292">
    <property type="entry name" value="PEROXIDASE_3"/>
    <property type="match status" value="1"/>
</dbReference>
<keyword evidence="4" id="KW-0479">Metal-binding</keyword>
<feature type="binding site" description="axial binding residue" evidence="4">
    <location>
        <position position="431"/>
    </location>
    <ligand>
        <name>heme b</name>
        <dbReference type="ChEBI" id="CHEBI:60344"/>
    </ligand>
    <ligandPart>
        <name>Fe</name>
        <dbReference type="ChEBI" id="CHEBI:18248"/>
    </ligandPart>
</feature>
<organism evidence="6">
    <name type="scientific">Oikopleura dioica</name>
    <name type="common">Tunicate</name>
    <dbReference type="NCBI Taxonomy" id="34765"/>
    <lineage>
        <taxon>Eukaryota</taxon>
        <taxon>Metazoa</taxon>
        <taxon>Chordata</taxon>
        <taxon>Tunicata</taxon>
        <taxon>Appendicularia</taxon>
        <taxon>Copelata</taxon>
        <taxon>Oikopleuridae</taxon>
        <taxon>Oikopleura</taxon>
    </lineage>
</organism>
<name>E4XGX8_OIKDI</name>
<gene>
    <name evidence="7" type="primary">oik21a</name>
    <name evidence="6" type="ORF">GSOID_T00010744001</name>
</gene>
<feature type="compositionally biased region" description="Low complexity" evidence="5">
    <location>
        <begin position="684"/>
        <end position="694"/>
    </location>
</feature>
<feature type="region of interest" description="Disordered" evidence="5">
    <location>
        <begin position="670"/>
        <end position="695"/>
    </location>
</feature>
<dbReference type="GO" id="GO:0005576">
    <property type="term" value="C:extracellular region"/>
    <property type="evidence" value="ECO:0007669"/>
    <property type="project" value="UniProtKB-SubCell"/>
</dbReference>
<keyword evidence="2" id="KW-0964">Secreted</keyword>
<accession>E4XGX8</accession>